<evidence type="ECO:0000313" key="2">
    <source>
        <dbReference type="EMBL" id="CAI3982090.1"/>
    </source>
</evidence>
<evidence type="ECO:0000256" key="1">
    <source>
        <dbReference type="SAM" id="MobiDB-lite"/>
    </source>
</evidence>
<accession>A0A9P1C0T6</accession>
<gene>
    <name evidence="2" type="ORF">C1SCF055_LOCUS9825</name>
</gene>
<dbReference type="EMBL" id="CAMXCT010000682">
    <property type="protein sequence ID" value="CAI3982090.1"/>
    <property type="molecule type" value="Genomic_DNA"/>
</dbReference>
<dbReference type="EMBL" id="CAMXCT030000682">
    <property type="protein sequence ID" value="CAL4769402.1"/>
    <property type="molecule type" value="Genomic_DNA"/>
</dbReference>
<sequence length="330" mass="36180">LQFRTGPFLKIGQEVTLSIVDGAAVDILAAERLEWMDQIEVELQRLLEEDGDGLDGDGLCRLVRRLAAWLHRPVVSDGDGVQVEHDKKMSVVKRQESGGVLEGHPGTKQISVLVPHKGHHACRKKLSKFSPWIPASDVPPFGVIDLITCISALTCGNSALARVVVAAAYANTKREGTNVSPAVEFPGWDILAAWRRSGEYFPIGVSIAAGLSAIELFAIASCVFPGAGPSGLELFVAPAEETAVGKEPIEECQYPDVTWRMVQGYRQVSLAEEERFQQFLARNQKGNSKKEQEHCKELPPRKLHLRIPPKKQGTSTQELHLGTELVERSP</sequence>
<dbReference type="AlphaFoldDB" id="A0A9P1C0T6"/>
<keyword evidence="4" id="KW-1185">Reference proteome</keyword>
<dbReference type="EMBL" id="CAMXCT020000682">
    <property type="protein sequence ID" value="CAL1135465.1"/>
    <property type="molecule type" value="Genomic_DNA"/>
</dbReference>
<comment type="caution">
    <text evidence="2">The sequence shown here is derived from an EMBL/GenBank/DDBJ whole genome shotgun (WGS) entry which is preliminary data.</text>
</comment>
<reference evidence="2" key="1">
    <citation type="submission" date="2022-10" db="EMBL/GenBank/DDBJ databases">
        <authorList>
            <person name="Chen Y."/>
            <person name="Dougan E. K."/>
            <person name="Chan C."/>
            <person name="Rhodes N."/>
            <person name="Thang M."/>
        </authorList>
    </citation>
    <scope>NUCLEOTIDE SEQUENCE</scope>
</reference>
<proteinExistence type="predicted"/>
<feature type="compositionally biased region" description="Basic and acidic residues" evidence="1">
    <location>
        <begin position="288"/>
        <end position="300"/>
    </location>
</feature>
<feature type="non-terminal residue" evidence="2">
    <location>
        <position position="330"/>
    </location>
</feature>
<reference evidence="3" key="2">
    <citation type="submission" date="2024-04" db="EMBL/GenBank/DDBJ databases">
        <authorList>
            <person name="Chen Y."/>
            <person name="Shah S."/>
            <person name="Dougan E. K."/>
            <person name="Thang M."/>
            <person name="Chan C."/>
        </authorList>
    </citation>
    <scope>NUCLEOTIDE SEQUENCE [LARGE SCALE GENOMIC DNA]</scope>
</reference>
<dbReference type="Proteomes" id="UP001152797">
    <property type="component" value="Unassembled WGS sequence"/>
</dbReference>
<feature type="region of interest" description="Disordered" evidence="1">
    <location>
        <begin position="283"/>
        <end position="330"/>
    </location>
</feature>
<evidence type="ECO:0000313" key="4">
    <source>
        <dbReference type="Proteomes" id="UP001152797"/>
    </source>
</evidence>
<organism evidence="2">
    <name type="scientific">Cladocopium goreaui</name>
    <dbReference type="NCBI Taxonomy" id="2562237"/>
    <lineage>
        <taxon>Eukaryota</taxon>
        <taxon>Sar</taxon>
        <taxon>Alveolata</taxon>
        <taxon>Dinophyceae</taxon>
        <taxon>Suessiales</taxon>
        <taxon>Symbiodiniaceae</taxon>
        <taxon>Cladocopium</taxon>
    </lineage>
</organism>
<evidence type="ECO:0000313" key="3">
    <source>
        <dbReference type="EMBL" id="CAL1135465.1"/>
    </source>
</evidence>
<feature type="non-terminal residue" evidence="2">
    <location>
        <position position="1"/>
    </location>
</feature>
<protein>
    <submittedName>
        <fullName evidence="2">Uncharacterized protein</fullName>
    </submittedName>
</protein>
<name>A0A9P1C0T6_9DINO</name>